<protein>
    <submittedName>
        <fullName evidence="2">Uncharacterized protein</fullName>
    </submittedName>
</protein>
<organism evidence="2 3">
    <name type="scientific">Arcticibacter tournemirensis</name>
    <dbReference type="NCBI Taxonomy" id="699437"/>
    <lineage>
        <taxon>Bacteria</taxon>
        <taxon>Pseudomonadati</taxon>
        <taxon>Bacteroidota</taxon>
        <taxon>Sphingobacteriia</taxon>
        <taxon>Sphingobacteriales</taxon>
        <taxon>Sphingobacteriaceae</taxon>
        <taxon>Arcticibacter</taxon>
    </lineage>
</organism>
<gene>
    <name evidence="2" type="ORF">EKH83_17360</name>
    <name evidence="1" type="ORF">F1649_18335</name>
</gene>
<evidence type="ECO:0000313" key="1">
    <source>
        <dbReference type="EMBL" id="KAA8477959.1"/>
    </source>
</evidence>
<evidence type="ECO:0000313" key="3">
    <source>
        <dbReference type="Proteomes" id="UP000290848"/>
    </source>
</evidence>
<dbReference type="RefSeq" id="WP_128770725.1">
    <property type="nucleotide sequence ID" value="NZ_RXOC01000013.1"/>
</dbReference>
<proteinExistence type="predicted"/>
<dbReference type="EMBL" id="RXOC01000013">
    <property type="protein sequence ID" value="RXF68038.1"/>
    <property type="molecule type" value="Genomic_DNA"/>
</dbReference>
<name>A0A4Q0M4Y0_9SPHI</name>
<keyword evidence="4" id="KW-1185">Reference proteome</keyword>
<dbReference type="Proteomes" id="UP000322918">
    <property type="component" value="Unassembled WGS sequence"/>
</dbReference>
<dbReference type="Proteomes" id="UP000290848">
    <property type="component" value="Unassembled WGS sequence"/>
</dbReference>
<evidence type="ECO:0000313" key="4">
    <source>
        <dbReference type="Proteomes" id="UP000322918"/>
    </source>
</evidence>
<evidence type="ECO:0000313" key="2">
    <source>
        <dbReference type="EMBL" id="RXF68038.1"/>
    </source>
</evidence>
<dbReference type="AlphaFoldDB" id="A0A4Q0M4Y0"/>
<sequence>MNSPLFRPFEHFDFSERICFLTGLPAERQLNVFPQWMMKQFHLADKPFKMLDESVVTYNDISIPVSSETLESVNNLEEEIEQAFNSGYQSVKELDEIKLFQWTAKQVYGMIHYEVRAGMRQQKAMGEQFNFSQGLMHKFGNLHLMLQSLIRPVEFEGVLPWTIRVFPVNNPADTFIYRDEINTLVFSLRMNDFGFIVCLQDNGESAFYHREALAKTKDSVLEPVQFEEICARFFYSAYLFNRLPEYSVLSTAESMYIEAMPLRIASKPVYDEWQVKTYAQVLENFWKPWGYTLFEIIKDPDNPLSFL</sequence>
<reference evidence="1 4" key="2">
    <citation type="submission" date="2019-09" db="EMBL/GenBank/DDBJ databases">
        <title>Pararcticibacter amylolyticus gen. nov., sp. nov., isolated from a rottenly hemp rope, and reclassification of Pedobacter tournemirensis as Pararcticibacter tournemirensis comb. nov.</title>
        <authorList>
            <person name="Cai Y."/>
        </authorList>
    </citation>
    <scope>NUCLEOTIDE SEQUENCE [LARGE SCALE GENOMIC DNA]</scope>
    <source>
        <strain evidence="1 4">TF5-37.2-LB10</strain>
    </source>
</reference>
<dbReference type="OrthoDB" id="978976at2"/>
<reference evidence="2 3" key="1">
    <citation type="submission" date="2018-12" db="EMBL/GenBank/DDBJ databases">
        <title>The Draft Genome Sequence of the Soil Bacterium Pedobacter tournemirensis R1.</title>
        <authorList>
            <person name="He J."/>
        </authorList>
    </citation>
    <scope>NUCLEOTIDE SEQUENCE [LARGE SCALE GENOMIC DNA]</scope>
    <source>
        <strain evidence="2 3">R1</strain>
    </source>
</reference>
<dbReference type="EMBL" id="VWNE01000035">
    <property type="protein sequence ID" value="KAA8477959.1"/>
    <property type="molecule type" value="Genomic_DNA"/>
</dbReference>
<accession>A0A4Q0M4Y0</accession>
<comment type="caution">
    <text evidence="2">The sequence shown here is derived from an EMBL/GenBank/DDBJ whole genome shotgun (WGS) entry which is preliminary data.</text>
</comment>